<protein>
    <submittedName>
        <fullName evidence="3">YtxH domain-containing protein</fullName>
    </submittedName>
</protein>
<dbReference type="PROSITE" id="PS51257">
    <property type="entry name" value="PROKAR_LIPOPROTEIN"/>
    <property type="match status" value="1"/>
</dbReference>
<dbReference type="Pfam" id="PF08310">
    <property type="entry name" value="LGFP"/>
    <property type="match status" value="2"/>
</dbReference>
<dbReference type="EMBL" id="CP046322">
    <property type="protein sequence ID" value="QGS33741.1"/>
    <property type="molecule type" value="Genomic_DNA"/>
</dbReference>
<gene>
    <name evidence="3" type="ORF">FOB82_01030</name>
</gene>
<feature type="compositionally biased region" description="Acidic residues" evidence="1">
    <location>
        <begin position="70"/>
        <end position="92"/>
    </location>
</feature>
<sequence length="197" mass="20246">MRKTTITRTSAAIFGATLLLGAAACSSDEVEDNVNTATDAVNSAADEAGTAIDDATNGDGENSESAEPSEGAEDTEGEQGGETDVETEDVAEGDVPVEVTEVADAASLGAFESGEKAGDNMVVEYENGWVVSSPDNGAHPIVGMIGETWKEDGALGNEVGLPTAGETEIEGGWEQTFTNGTIQWTQDEGGEFSAKYV</sequence>
<evidence type="ECO:0000313" key="3">
    <source>
        <dbReference type="EMBL" id="QGS33741.1"/>
    </source>
</evidence>
<dbReference type="KEGG" id="cxe:FOB82_01030"/>
<feature type="region of interest" description="Disordered" evidence="1">
    <location>
        <begin position="41"/>
        <end position="94"/>
    </location>
</feature>
<dbReference type="InterPro" id="IPR013207">
    <property type="entry name" value="LGFP"/>
</dbReference>
<organism evidence="3 4">
    <name type="scientific">Corynebacterium xerosis</name>
    <dbReference type="NCBI Taxonomy" id="1725"/>
    <lineage>
        <taxon>Bacteria</taxon>
        <taxon>Bacillati</taxon>
        <taxon>Actinomycetota</taxon>
        <taxon>Actinomycetes</taxon>
        <taxon>Mycobacteriales</taxon>
        <taxon>Corynebacteriaceae</taxon>
        <taxon>Corynebacterium</taxon>
    </lineage>
</organism>
<name>A0A6B8TLR4_9CORY</name>
<dbReference type="RefSeq" id="WP_155867308.1">
    <property type="nucleotide sequence ID" value="NZ_CP046322.1"/>
</dbReference>
<proteinExistence type="predicted"/>
<evidence type="ECO:0000256" key="2">
    <source>
        <dbReference type="SAM" id="SignalP"/>
    </source>
</evidence>
<feature type="signal peptide" evidence="2">
    <location>
        <begin position="1"/>
        <end position="24"/>
    </location>
</feature>
<dbReference type="Proteomes" id="UP000426857">
    <property type="component" value="Chromosome"/>
</dbReference>
<dbReference type="AlphaFoldDB" id="A0A6B8TLR4"/>
<keyword evidence="2" id="KW-0732">Signal</keyword>
<accession>A0A6B8TLR4</accession>
<evidence type="ECO:0000256" key="1">
    <source>
        <dbReference type="SAM" id="MobiDB-lite"/>
    </source>
</evidence>
<reference evidence="3 4" key="1">
    <citation type="submission" date="2019-11" db="EMBL/GenBank/DDBJ databases">
        <title>FDA dAtabase for Regulatory Grade micrObial Sequences (FDA-ARGOS): Supporting development and validation of Infectious Disease Dx tests.</title>
        <authorList>
            <person name="Kerrigan L."/>
            <person name="Long C."/>
            <person name="Tallon L."/>
            <person name="Sadzewicz L."/>
            <person name="Vavikolanu K."/>
            <person name="Mehta A."/>
            <person name="Aluvathingal J."/>
            <person name="Nadendla S."/>
            <person name="Yan Y."/>
            <person name="Sichtig H."/>
        </authorList>
    </citation>
    <scope>NUCLEOTIDE SEQUENCE [LARGE SCALE GENOMIC DNA]</scope>
    <source>
        <strain evidence="3 4">FDAARGOS_674</strain>
    </source>
</reference>
<feature type="chain" id="PRO_5039546877" evidence="2">
    <location>
        <begin position="25"/>
        <end position="197"/>
    </location>
</feature>
<evidence type="ECO:0000313" key="4">
    <source>
        <dbReference type="Proteomes" id="UP000426857"/>
    </source>
</evidence>